<reference evidence="1 2" key="1">
    <citation type="submission" date="2016-10" db="EMBL/GenBank/DDBJ databases">
        <authorList>
            <person name="de Groot N.N."/>
        </authorList>
    </citation>
    <scope>NUCLEOTIDE SEQUENCE [LARGE SCALE GENOMIC DNA]</scope>
    <source>
        <strain evidence="1 2">NLAE-zl-C57</strain>
    </source>
</reference>
<sequence length="311" mass="35559">MYDKVKLWTARTRETPDVSKFLDRAKDQIDHETGEVCTFGSLEGLKVSIYTGGISIIGSLAKYLYPNNIYPLDRHTTAQAIEKLSDSLHINLNDAKVTGLEFGTQFVMAHPVENYLSKLGDMPKLLRYHFDVGTLYYKPKGKQQLKVFVFYDKKADAVAKNMALPVGFDEANLLKYEMRLNGRLPQQLGVSEVTASTLSENLFYQLLMKRYQDSYFSISKNNQIKTDVMDEIKTVSDAFYVFVARLMTQSDQTQIADFLEELKDAKVFDDRKCYSRLKKKIQDVSTKAVLKISNELIKELDDDIKNIGAYI</sequence>
<evidence type="ECO:0000313" key="1">
    <source>
        <dbReference type="EMBL" id="SDJ13374.1"/>
    </source>
</evidence>
<protein>
    <submittedName>
        <fullName evidence="1">Uncharacterized protein</fullName>
    </submittedName>
</protein>
<gene>
    <name evidence="1" type="ORF">SAMN05192582_11305</name>
</gene>
<proteinExistence type="predicted"/>
<dbReference type="AlphaFoldDB" id="A0A1G8R8K6"/>
<dbReference type="EMBL" id="FNDO01000130">
    <property type="protein sequence ID" value="SDJ13374.1"/>
    <property type="molecule type" value="Genomic_DNA"/>
</dbReference>
<name>A0A1G8R8K6_BACOV</name>
<dbReference type="Proteomes" id="UP000181870">
    <property type="component" value="Unassembled WGS sequence"/>
</dbReference>
<evidence type="ECO:0000313" key="2">
    <source>
        <dbReference type="Proteomes" id="UP000181870"/>
    </source>
</evidence>
<organism evidence="1 2">
    <name type="scientific">Bacteroides ovatus</name>
    <dbReference type="NCBI Taxonomy" id="28116"/>
    <lineage>
        <taxon>Bacteria</taxon>
        <taxon>Pseudomonadati</taxon>
        <taxon>Bacteroidota</taxon>
        <taxon>Bacteroidia</taxon>
        <taxon>Bacteroidales</taxon>
        <taxon>Bacteroidaceae</taxon>
        <taxon>Bacteroides</taxon>
    </lineage>
</organism>
<accession>A0A1G8R8K6</accession>
<dbReference type="RefSeq" id="WP_074638938.1">
    <property type="nucleotide sequence ID" value="NZ_FNDO01000130.1"/>
</dbReference>